<name>Q3KIC1_PSEPF</name>
<dbReference type="Proteomes" id="UP000002704">
    <property type="component" value="Chromosome"/>
</dbReference>
<reference evidence="1 2" key="1">
    <citation type="journal article" date="2009" name="Genome Biol.">
        <title>Genomic and genetic analyses of diversity and plant interactions of Pseudomonas fluorescens.</title>
        <authorList>
            <person name="Silby M.W."/>
            <person name="Cerdeno-Tarraga A.M."/>
            <person name="Vernikos G.S."/>
            <person name="Giddens S.R."/>
            <person name="Jackson R.W."/>
            <person name="Preston G.M."/>
            <person name="Zhang X.X."/>
            <person name="Moon C.D."/>
            <person name="Gehrig S.M."/>
            <person name="Godfrey S.A."/>
            <person name="Knight C.G."/>
            <person name="Malone J.G."/>
            <person name="Robinson Z."/>
            <person name="Spiers A.J."/>
            <person name="Harris S."/>
            <person name="Challis G.L."/>
            <person name="Yaxley A.M."/>
            <person name="Harris D."/>
            <person name="Seeger K."/>
            <person name="Murphy L."/>
            <person name="Rutter S."/>
            <person name="Squares R."/>
            <person name="Quail M.A."/>
            <person name="Saunders E."/>
            <person name="Mavromatis K."/>
            <person name="Brettin T.S."/>
            <person name="Bentley S.D."/>
            <person name="Hothersall J."/>
            <person name="Stephens E."/>
            <person name="Thomas C.M."/>
            <person name="Parkhill J."/>
            <person name="Levy S.B."/>
            <person name="Rainey P.B."/>
            <person name="Thomson N.R."/>
        </authorList>
    </citation>
    <scope>NUCLEOTIDE SEQUENCE [LARGE SCALE GENOMIC DNA]</scope>
    <source>
        <strain evidence="1 2">Pf0-1</strain>
    </source>
</reference>
<organism evidence="1 2">
    <name type="scientific">Pseudomonas fluorescens (strain Pf0-1)</name>
    <dbReference type="NCBI Taxonomy" id="205922"/>
    <lineage>
        <taxon>Bacteria</taxon>
        <taxon>Pseudomonadati</taxon>
        <taxon>Pseudomonadota</taxon>
        <taxon>Gammaproteobacteria</taxon>
        <taxon>Pseudomonadales</taxon>
        <taxon>Pseudomonadaceae</taxon>
        <taxon>Pseudomonas</taxon>
    </lineage>
</organism>
<evidence type="ECO:0000313" key="1">
    <source>
        <dbReference type="EMBL" id="ABA72485.1"/>
    </source>
</evidence>
<dbReference type="EMBL" id="CP000094">
    <property type="protein sequence ID" value="ABA72485.1"/>
    <property type="molecule type" value="Genomic_DNA"/>
</dbReference>
<dbReference type="AlphaFoldDB" id="Q3KIC1"/>
<proteinExistence type="predicted"/>
<gene>
    <name evidence="1" type="ordered locus">Pfl01_0742</name>
</gene>
<sequence length="58" mass="6486">MLNGNRFGGIKKLLSRPSSRSLRITLGFDVDSYAKHAIELLVGEYNRYRESADKAASL</sequence>
<dbReference type="HOGENOM" id="CLU_2975930_0_0_6"/>
<protein>
    <submittedName>
        <fullName evidence="1">Uncharacterized protein</fullName>
    </submittedName>
</protein>
<evidence type="ECO:0000313" key="2">
    <source>
        <dbReference type="Proteomes" id="UP000002704"/>
    </source>
</evidence>
<accession>Q3KIC1</accession>
<dbReference type="KEGG" id="pfo:Pfl01_0742"/>